<dbReference type="Proteomes" id="UP000247454">
    <property type="component" value="Unassembled WGS sequence"/>
</dbReference>
<protein>
    <submittedName>
        <fullName evidence="2">YVTN family beta-propeller protein</fullName>
    </submittedName>
</protein>
<dbReference type="InterPro" id="IPR013783">
    <property type="entry name" value="Ig-like_fold"/>
</dbReference>
<evidence type="ECO:0000313" key="2">
    <source>
        <dbReference type="EMBL" id="PYE88781.1"/>
    </source>
</evidence>
<dbReference type="Gene3D" id="2.130.10.10">
    <property type="entry name" value="YVTN repeat-like/Quinoprotein amine dehydrogenase"/>
    <property type="match status" value="3"/>
</dbReference>
<dbReference type="InterPro" id="IPR014756">
    <property type="entry name" value="Ig_E-set"/>
</dbReference>
<dbReference type="InterPro" id="IPR011045">
    <property type="entry name" value="N2O_reductase_N"/>
</dbReference>
<sequence>MNNLLTTTASRRFKSGLASVMIGLAAVAAVIIVPETAQATSGNRATQLVAAFTGTAPNRVAFTPDGSKAYVPNTGTNTVSVIDAQNHKQLKIINLPRGSTPGNLAVAPDGTKVYVLDTGTHSVFIIDTKTDDLASTSTVKGYKGTSPYSVAFSRAQGANLAYVTNNDEVASVSIIDTSTDTQTGAVDGYDGAQGAHGVAFAPDGTFAYVATSESVAVIDVSKHQQSATVSSYTGDTPLNIAITPDGKKAYVTNQQSNSVSVIDTGTHTQTKEVAKFNGIFPADVAANPDGAIVYVTGFGSHSVSVIDVATDTQTNTVDLNSYEGNHLNGVKFRPDANPSNDGDVAYVVYNGSDNVAVIQVHPAAAIIAPPLAPSSGQVQGGTSVTITGKNLLDTTGVTFGGTAGTSPTVVDDKTVTVITPAAPGGDPAQVEVIVENEGGPGKAEKAFTYITVDPN</sequence>
<proteinExistence type="predicted"/>
<evidence type="ECO:0000259" key="1">
    <source>
        <dbReference type="Pfam" id="PF01833"/>
    </source>
</evidence>
<dbReference type="SUPFAM" id="SSF50974">
    <property type="entry name" value="Nitrous oxide reductase, N-terminal domain"/>
    <property type="match status" value="1"/>
</dbReference>
<feature type="domain" description="IPT/TIG" evidence="1">
    <location>
        <begin position="373"/>
        <end position="449"/>
    </location>
</feature>
<dbReference type="NCBIfam" id="TIGR02276">
    <property type="entry name" value="beta_rpt_yvtn"/>
    <property type="match status" value="2"/>
</dbReference>
<dbReference type="InterPro" id="IPR011964">
    <property type="entry name" value="YVTN_b-propeller_repeat"/>
</dbReference>
<gene>
    <name evidence="2" type="ORF">C7477_106154</name>
</gene>
<dbReference type="Pfam" id="PF10282">
    <property type="entry name" value="Lactonase"/>
    <property type="match status" value="1"/>
</dbReference>
<keyword evidence="3" id="KW-1185">Reference proteome</keyword>
<accession>A0A318T3V6</accession>
<reference evidence="2 3" key="1">
    <citation type="submission" date="2018-06" db="EMBL/GenBank/DDBJ databases">
        <title>Genomic Encyclopedia of Type Strains, Phase III (KMG-III): the genomes of soil and plant-associated and newly described type strains.</title>
        <authorList>
            <person name="Whitman W."/>
        </authorList>
    </citation>
    <scope>NUCLEOTIDE SEQUENCE [LARGE SCALE GENOMIC DNA]</scope>
    <source>
        <strain evidence="2 3">ORS 1419</strain>
    </source>
</reference>
<dbReference type="CDD" id="cd00102">
    <property type="entry name" value="IPT"/>
    <property type="match status" value="1"/>
</dbReference>
<dbReference type="InterPro" id="IPR051200">
    <property type="entry name" value="Host-pathogen_enzymatic-act"/>
</dbReference>
<dbReference type="OrthoDB" id="145213at2"/>
<dbReference type="AlphaFoldDB" id="A0A318T3V6"/>
<organism evidence="2 3">
    <name type="scientific">Phyllobacterium leguminum</name>
    <dbReference type="NCBI Taxonomy" id="314237"/>
    <lineage>
        <taxon>Bacteria</taxon>
        <taxon>Pseudomonadati</taxon>
        <taxon>Pseudomonadota</taxon>
        <taxon>Alphaproteobacteria</taxon>
        <taxon>Hyphomicrobiales</taxon>
        <taxon>Phyllobacteriaceae</taxon>
        <taxon>Phyllobacterium</taxon>
    </lineage>
</organism>
<dbReference type="Gene3D" id="2.60.40.10">
    <property type="entry name" value="Immunoglobulins"/>
    <property type="match status" value="1"/>
</dbReference>
<dbReference type="PANTHER" id="PTHR47197:SF3">
    <property type="entry name" value="DIHYDRO-HEME D1 DEHYDROGENASE"/>
    <property type="match status" value="1"/>
</dbReference>
<evidence type="ECO:0000313" key="3">
    <source>
        <dbReference type="Proteomes" id="UP000247454"/>
    </source>
</evidence>
<dbReference type="InterPro" id="IPR002909">
    <property type="entry name" value="IPT_dom"/>
</dbReference>
<dbReference type="InterPro" id="IPR015943">
    <property type="entry name" value="WD40/YVTN_repeat-like_dom_sf"/>
</dbReference>
<dbReference type="PANTHER" id="PTHR47197">
    <property type="entry name" value="PROTEIN NIRF"/>
    <property type="match status" value="1"/>
</dbReference>
<dbReference type="EMBL" id="QJTF01000006">
    <property type="protein sequence ID" value="PYE88781.1"/>
    <property type="molecule type" value="Genomic_DNA"/>
</dbReference>
<dbReference type="InterPro" id="IPR019405">
    <property type="entry name" value="Lactonase_7-beta_prop"/>
</dbReference>
<dbReference type="SUPFAM" id="SSF81296">
    <property type="entry name" value="E set domains"/>
    <property type="match status" value="1"/>
</dbReference>
<dbReference type="Pfam" id="PF01833">
    <property type="entry name" value="TIG"/>
    <property type="match status" value="1"/>
</dbReference>
<dbReference type="RefSeq" id="WP_110750560.1">
    <property type="nucleotide sequence ID" value="NZ_QJTF01000006.1"/>
</dbReference>
<name>A0A318T3V6_9HYPH</name>
<comment type="caution">
    <text evidence="2">The sequence shown here is derived from an EMBL/GenBank/DDBJ whole genome shotgun (WGS) entry which is preliminary data.</text>
</comment>